<sequence>MQSKMAEAAHAQPGGRGIGWIGAGKMGAPMIRNLLAAGTKVAVTEPDRQVIRDLERAGAVNAGSLDQHSRNDVVFSTLPNDKVLREVVLGTQAATGLIHHMTRGSIFVEMSTVSPGCSAEIAAALRECGVAYLRAPLSGSTALAEKAALTVLASGDEAAWTTVLPMIRLLSARQFYLGAGEEARYMKLVINTLVGASSAILAEAVALGESGGLSRASMMDVICESAVASPLFKYKSDAVVSDDYAPAFTIAQMIKDFSLISDAGRANGVPLLTTGLILELYRAAANSGLRDQDFFALVKWQTDIST</sequence>
<dbReference type="Gene3D" id="3.40.50.720">
    <property type="entry name" value="NAD(P)-binding Rossmann-like Domain"/>
    <property type="match status" value="1"/>
</dbReference>
<dbReference type="InterPro" id="IPR029154">
    <property type="entry name" value="HIBADH-like_NADP-bd"/>
</dbReference>
<dbReference type="PANTHER" id="PTHR43580">
    <property type="entry name" value="OXIDOREDUCTASE GLYR1-RELATED"/>
    <property type="match status" value="1"/>
</dbReference>
<keyword evidence="7" id="KW-1185">Reference proteome</keyword>
<evidence type="ECO:0000259" key="5">
    <source>
        <dbReference type="Pfam" id="PF14833"/>
    </source>
</evidence>
<dbReference type="InterPro" id="IPR036291">
    <property type="entry name" value="NAD(P)-bd_dom_sf"/>
</dbReference>
<dbReference type="InterPro" id="IPR015815">
    <property type="entry name" value="HIBADH-related"/>
</dbReference>
<gene>
    <name evidence="6" type="ORF">EI545_04070</name>
</gene>
<evidence type="ECO:0000313" key="7">
    <source>
        <dbReference type="Proteomes" id="UP000282002"/>
    </source>
</evidence>
<dbReference type="Proteomes" id="UP000282002">
    <property type="component" value="Chromosome"/>
</dbReference>
<keyword evidence="2" id="KW-0520">NAD</keyword>
<reference evidence="6 7" key="1">
    <citation type="submission" date="2018-12" db="EMBL/GenBank/DDBJ databases">
        <title>Complete genome sequencing of Tabrizicola sp. K13M18.</title>
        <authorList>
            <person name="Bae J.-W."/>
        </authorList>
    </citation>
    <scope>NUCLEOTIDE SEQUENCE [LARGE SCALE GENOMIC DNA]</scope>
    <source>
        <strain evidence="6 7">K13M18</strain>
    </source>
</reference>
<dbReference type="OrthoDB" id="9812907at2"/>
<evidence type="ECO:0000256" key="3">
    <source>
        <dbReference type="PIRSR" id="PIRSR000103-1"/>
    </source>
</evidence>
<keyword evidence="1" id="KW-0560">Oxidoreductase</keyword>
<dbReference type="KEGG" id="taw:EI545_04070"/>
<evidence type="ECO:0000256" key="1">
    <source>
        <dbReference type="ARBA" id="ARBA00023002"/>
    </source>
</evidence>
<dbReference type="GO" id="GO:0050661">
    <property type="term" value="F:NADP binding"/>
    <property type="evidence" value="ECO:0007669"/>
    <property type="project" value="InterPro"/>
</dbReference>
<name>A0A3S8U394_9RHOB</name>
<dbReference type="Pfam" id="PF03446">
    <property type="entry name" value="NAD_binding_2"/>
    <property type="match status" value="1"/>
</dbReference>
<dbReference type="InterPro" id="IPR051265">
    <property type="entry name" value="HIBADH-related_NP60_sf"/>
</dbReference>
<dbReference type="RefSeq" id="WP_125324285.1">
    <property type="nucleotide sequence ID" value="NZ_CP034328.1"/>
</dbReference>
<proteinExistence type="predicted"/>
<dbReference type="GO" id="GO:0051287">
    <property type="term" value="F:NAD binding"/>
    <property type="evidence" value="ECO:0007669"/>
    <property type="project" value="InterPro"/>
</dbReference>
<evidence type="ECO:0000313" key="6">
    <source>
        <dbReference type="EMBL" id="AZL58084.1"/>
    </source>
</evidence>
<dbReference type="PIRSF" id="PIRSF000103">
    <property type="entry name" value="HIBADH"/>
    <property type="match status" value="1"/>
</dbReference>
<dbReference type="Pfam" id="PF14833">
    <property type="entry name" value="NAD_binding_11"/>
    <property type="match status" value="1"/>
</dbReference>
<feature type="active site" evidence="3">
    <location>
        <position position="187"/>
    </location>
</feature>
<feature type="domain" description="6-phosphogluconate dehydrogenase NADP-binding" evidence="4">
    <location>
        <begin position="18"/>
        <end position="178"/>
    </location>
</feature>
<dbReference type="InterPro" id="IPR008927">
    <property type="entry name" value="6-PGluconate_DH-like_C_sf"/>
</dbReference>
<dbReference type="AlphaFoldDB" id="A0A3S8U394"/>
<feature type="domain" description="3-hydroxyisobutyrate dehydrogenase-like NAD-binding" evidence="5">
    <location>
        <begin position="184"/>
        <end position="300"/>
    </location>
</feature>
<dbReference type="InterPro" id="IPR006115">
    <property type="entry name" value="6PGDH_NADP-bd"/>
</dbReference>
<accession>A0A3S8U394</accession>
<dbReference type="SUPFAM" id="SSF48179">
    <property type="entry name" value="6-phosphogluconate dehydrogenase C-terminal domain-like"/>
    <property type="match status" value="1"/>
</dbReference>
<organism evidence="6 7">
    <name type="scientific">Tabrizicola piscis</name>
    <dbReference type="NCBI Taxonomy" id="2494374"/>
    <lineage>
        <taxon>Bacteria</taxon>
        <taxon>Pseudomonadati</taxon>
        <taxon>Pseudomonadota</taxon>
        <taxon>Alphaproteobacteria</taxon>
        <taxon>Rhodobacterales</taxon>
        <taxon>Paracoccaceae</taxon>
        <taxon>Tabrizicola</taxon>
    </lineage>
</organism>
<dbReference type="InterPro" id="IPR013328">
    <property type="entry name" value="6PGD_dom2"/>
</dbReference>
<evidence type="ECO:0000259" key="4">
    <source>
        <dbReference type="Pfam" id="PF03446"/>
    </source>
</evidence>
<dbReference type="Gene3D" id="1.10.1040.10">
    <property type="entry name" value="N-(1-d-carboxylethyl)-l-norvaline Dehydrogenase, domain 2"/>
    <property type="match status" value="1"/>
</dbReference>
<protein>
    <submittedName>
        <fullName evidence="6">NAD(P)-dependent oxidoreductase</fullName>
    </submittedName>
</protein>
<dbReference type="GO" id="GO:0016491">
    <property type="term" value="F:oxidoreductase activity"/>
    <property type="evidence" value="ECO:0007669"/>
    <property type="project" value="UniProtKB-KW"/>
</dbReference>
<dbReference type="PANTHER" id="PTHR43580:SF2">
    <property type="entry name" value="CYTOKINE-LIKE NUCLEAR FACTOR N-PAC"/>
    <property type="match status" value="1"/>
</dbReference>
<dbReference type="SUPFAM" id="SSF51735">
    <property type="entry name" value="NAD(P)-binding Rossmann-fold domains"/>
    <property type="match status" value="1"/>
</dbReference>
<evidence type="ECO:0000256" key="2">
    <source>
        <dbReference type="ARBA" id="ARBA00023027"/>
    </source>
</evidence>
<dbReference type="EMBL" id="CP034328">
    <property type="protein sequence ID" value="AZL58084.1"/>
    <property type="molecule type" value="Genomic_DNA"/>
</dbReference>